<accession>A0ABR3Q0S9</accession>
<evidence type="ECO:0000256" key="1">
    <source>
        <dbReference type="ARBA" id="ARBA00004477"/>
    </source>
</evidence>
<comment type="caution">
    <text evidence="12">The sequence shown here is derived from an EMBL/GenBank/DDBJ whole genome shotgun (WGS) entry which is preliminary data.</text>
</comment>
<dbReference type="Pfam" id="PF12349">
    <property type="entry name" value="Sterol-sensing"/>
    <property type="match status" value="2"/>
</dbReference>
<keyword evidence="5 9" id="KW-0521">NADP</keyword>
<comment type="pathway">
    <text evidence="9">Metabolic intermediate biosynthesis; (R)-mevalonate biosynthesis; (R)-mevalonate from acetyl-CoA: step 3/3.</text>
</comment>
<dbReference type="RefSeq" id="XP_069208050.1">
    <property type="nucleotide sequence ID" value="XM_069353408.1"/>
</dbReference>
<feature type="transmembrane region" description="Helical" evidence="9">
    <location>
        <begin position="312"/>
        <end position="331"/>
    </location>
</feature>
<evidence type="ECO:0000256" key="7">
    <source>
        <dbReference type="ARBA" id="ARBA00023002"/>
    </source>
</evidence>
<dbReference type="NCBIfam" id="TIGR00533">
    <property type="entry name" value="HMG_CoA_R_NADP"/>
    <property type="match status" value="1"/>
</dbReference>
<protein>
    <recommendedName>
        <fullName evidence="9">3-hydroxy-3-methylglutaryl coenzyme A reductase</fullName>
        <shortName evidence="9">HMG-CoA reductase</shortName>
        <ecNumber evidence="9">1.1.1.34</ecNumber>
    </recommendedName>
</protein>
<evidence type="ECO:0000259" key="11">
    <source>
        <dbReference type="PROSITE" id="PS50156"/>
    </source>
</evidence>
<feature type="compositionally biased region" description="Polar residues" evidence="10">
    <location>
        <begin position="817"/>
        <end position="835"/>
    </location>
</feature>
<keyword evidence="4 9" id="KW-0256">Endoplasmic reticulum</keyword>
<dbReference type="PROSITE" id="PS50065">
    <property type="entry name" value="HMG_COA_REDUCTASE_4"/>
    <property type="match status" value="1"/>
</dbReference>
<dbReference type="PANTHER" id="PTHR10572:SF24">
    <property type="entry name" value="3-HYDROXY-3-METHYLGLUTARYL-COENZYME A REDUCTASE"/>
    <property type="match status" value="1"/>
</dbReference>
<sequence>MFRSTVRSVLLALSAFSASAPIEVVTATFIIVTLAYFQLLQAIKGSEIFSLPAPAPPARPVHYVRLAEGLAGAEAAGSAYTAPHASYAHSPILNSANGEWLPIQSVDFRRALEANALEGGYVWPKESGGNKKGKSAAIVLVKQLTVVREDRDTDDTARDAWRDWVVDEVAVTLHGKTYTYSDLCFDCQTSGKPQLEASPVNPNQAVLTLLLRAPSPDTPTLTYLAQLAKLPSFQAPGSNSTLSVLPPSSSGPSWQLLPNMETSGLYNLAEAKANAEVEQNPAVRKVRWVGYALRSLFFRFYTLARNADSADVFVVLLGYLLMHVAFVRLFINMRKLGSNFWLPFATLISSTFAFLIALLFAYLLNVTIDPIVLSEALPFLVLTVGFDKPFRLASAVFEHPDISPVAASPDVTPVDEVPDEGGLGLDLGLLHRELAPLERLQKLADGKGIRWVAPVAARQIVTDAVGAVGVGIVRDYALEIAVLAMGAASGIGGLREFCYLAALALAVDCVFLFTFYVAILSVMVEVHRIKLVRGNRRAKAALKRSASSGSLLTPLNGADSSRNNSPAKTASFFSKQAEELPKVEGQSGDTVWRLKFFVLISFLVLHVLNLCTTLTEQTALKRHVSHSIPTPRVDSRTGNLSPILEALYNSQPANTDMIVQILTPTHIVQTQDGRTASRIESLDNFMSEWSTLVGDPVLSKWIVVILFISVLLNGYLLKGIASNSIGGQGPVAAAAQALVGVFEAVDQPRRHARSPSTLEKYRAQRAADARQQINGKSSHHKSRASVTSVNGDGDKTPKHAQSAHSNGSAKPNGMPNGVSNGSANGLPNGTANGITTIPVHVTPPSAPVVPVIAQPVLDKRNSPPSSSQSFNSRRSLEECIEVFAGGVGITNLSDEEVILLVQKGKIAPYSLEKTLKDNDRAVRVRRAVVSRASLTQTLESSLLPMNDYDYQQIIGACCENVIGFMPIPVGVAGPLNIDGQLLHIPMATTEGTLVASTSRGCKALNAGGGVSTVLTQDAMTRGPAIDFPSIKMAADAKVWIDSEEGFQTLSTAFNSTSRFARLQHFKTALAGRTLYVRFATSTGDAMGMNMISKGTEKALEVLQHRYPEMDVLALSGNYCTDKKPAAINWIEGRGKSVVAEGIVPGHVVKTVLKTTVKELCNLNMKKNLIGSAMAGSIGGFNAHASNILTAIYLACGQDPAQNVESSMCMTLMEPINNGEDLLITCSMPSIEVGTVGGGTILSPQRAMLEMLGIAGAHPTQPGANAQRLARIIVAAVMAGELSLMSALAAGHLIQAHMKHNRSVPATPGAMTPFGGMTPALREQSLIQNHLGLSPKIRLSPTKLVQSHQPPQ</sequence>
<name>A0ABR3Q0S9_9TREE</name>
<evidence type="ECO:0000256" key="9">
    <source>
        <dbReference type="RuleBase" id="RU361219"/>
    </source>
</evidence>
<comment type="catalytic activity">
    <reaction evidence="9">
        <text>(R)-mevalonate + 2 NADP(+) + CoA = (3S)-3-hydroxy-3-methylglutaryl-CoA + 2 NADPH + 2 H(+)</text>
        <dbReference type="Rhea" id="RHEA:15989"/>
        <dbReference type="ChEBI" id="CHEBI:15378"/>
        <dbReference type="ChEBI" id="CHEBI:36464"/>
        <dbReference type="ChEBI" id="CHEBI:43074"/>
        <dbReference type="ChEBI" id="CHEBI:57287"/>
        <dbReference type="ChEBI" id="CHEBI:57783"/>
        <dbReference type="ChEBI" id="CHEBI:58349"/>
        <dbReference type="EC" id="1.1.1.34"/>
    </reaction>
</comment>
<dbReference type="InterPro" id="IPR023076">
    <property type="entry name" value="HMG_CoA_Rdtase_CS"/>
</dbReference>
<dbReference type="Pfam" id="PF00368">
    <property type="entry name" value="HMG-CoA_red"/>
    <property type="match status" value="1"/>
</dbReference>
<dbReference type="Gene3D" id="3.30.70.420">
    <property type="entry name" value="Hydroxymethylglutaryl-CoA reductase, class I/II, NAD/NADP-binding domain"/>
    <property type="match status" value="1"/>
</dbReference>
<evidence type="ECO:0000313" key="13">
    <source>
        <dbReference type="Proteomes" id="UP001565368"/>
    </source>
</evidence>
<keyword evidence="7 9" id="KW-0560">Oxidoreductase</keyword>
<evidence type="ECO:0000256" key="5">
    <source>
        <dbReference type="ARBA" id="ARBA00022857"/>
    </source>
</evidence>
<evidence type="ECO:0000256" key="2">
    <source>
        <dbReference type="ARBA" id="ARBA00007661"/>
    </source>
</evidence>
<dbReference type="InterPro" id="IPR002202">
    <property type="entry name" value="HMG_CoA_Rdtase"/>
</dbReference>
<evidence type="ECO:0000256" key="8">
    <source>
        <dbReference type="ARBA" id="ARBA00023136"/>
    </source>
</evidence>
<dbReference type="PROSITE" id="PS00318">
    <property type="entry name" value="HMG_COA_REDUCTASE_2"/>
    <property type="match status" value="1"/>
</dbReference>
<dbReference type="EMBL" id="JBBXJM010000004">
    <property type="protein sequence ID" value="KAL1408106.1"/>
    <property type="molecule type" value="Genomic_DNA"/>
</dbReference>
<dbReference type="PROSITE" id="PS01192">
    <property type="entry name" value="HMG_COA_REDUCTASE_3"/>
    <property type="match status" value="1"/>
</dbReference>
<dbReference type="PRINTS" id="PR00071">
    <property type="entry name" value="HMGCOARDTASE"/>
</dbReference>
<evidence type="ECO:0000256" key="4">
    <source>
        <dbReference type="ARBA" id="ARBA00022824"/>
    </source>
</evidence>
<dbReference type="InterPro" id="IPR053958">
    <property type="entry name" value="HMGCR/SNAP/NPC1-like_SSD"/>
</dbReference>
<evidence type="ECO:0000256" key="3">
    <source>
        <dbReference type="ARBA" id="ARBA00022692"/>
    </source>
</evidence>
<dbReference type="Gene3D" id="1.10.3270.10">
    <property type="entry name" value="HMGR, N-terminal domain"/>
    <property type="match status" value="1"/>
</dbReference>
<dbReference type="Proteomes" id="UP001565368">
    <property type="component" value="Unassembled WGS sequence"/>
</dbReference>
<feature type="region of interest" description="Disordered" evidence="10">
    <location>
        <begin position="748"/>
        <end position="838"/>
    </location>
</feature>
<organism evidence="12 13">
    <name type="scientific">Vanrija albida</name>
    <dbReference type="NCBI Taxonomy" id="181172"/>
    <lineage>
        <taxon>Eukaryota</taxon>
        <taxon>Fungi</taxon>
        <taxon>Dikarya</taxon>
        <taxon>Basidiomycota</taxon>
        <taxon>Agaricomycotina</taxon>
        <taxon>Tremellomycetes</taxon>
        <taxon>Trichosporonales</taxon>
        <taxon>Trichosporonaceae</taxon>
        <taxon>Vanrija</taxon>
    </lineage>
</organism>
<dbReference type="InterPro" id="IPR009029">
    <property type="entry name" value="HMG_CoA_Rdtase_sub-bd_dom_sf"/>
</dbReference>
<feature type="compositionally biased region" description="Basic and acidic residues" evidence="10">
    <location>
        <begin position="759"/>
        <end position="768"/>
    </location>
</feature>
<evidence type="ECO:0000313" key="12">
    <source>
        <dbReference type="EMBL" id="KAL1408106.1"/>
    </source>
</evidence>
<evidence type="ECO:0000256" key="6">
    <source>
        <dbReference type="ARBA" id="ARBA00022989"/>
    </source>
</evidence>
<dbReference type="GeneID" id="95985952"/>
<gene>
    <name evidence="12" type="primary">HMG1</name>
    <name evidence="12" type="ORF">Q8F55_004909</name>
</gene>
<dbReference type="InterPro" id="IPR023074">
    <property type="entry name" value="HMG_CoA_Rdtase_cat_sf"/>
</dbReference>
<comment type="similarity">
    <text evidence="2 9">Belongs to the HMG-CoA reductase family.</text>
</comment>
<keyword evidence="3 9" id="KW-0812">Transmembrane</keyword>
<reference evidence="12 13" key="1">
    <citation type="submission" date="2023-08" db="EMBL/GenBank/DDBJ databases">
        <title>Annotated Genome Sequence of Vanrija albida AlHP1.</title>
        <authorList>
            <person name="Herzog R."/>
        </authorList>
    </citation>
    <scope>NUCLEOTIDE SEQUENCE [LARGE SCALE GENOMIC DNA]</scope>
    <source>
        <strain evidence="12 13">AlHP1</strain>
    </source>
</reference>
<dbReference type="PROSITE" id="PS00066">
    <property type="entry name" value="HMG_COA_REDUCTASE_1"/>
    <property type="match status" value="1"/>
</dbReference>
<dbReference type="SUPFAM" id="SSF56542">
    <property type="entry name" value="Substrate-binding domain of HMG-CoA reductase"/>
    <property type="match status" value="1"/>
</dbReference>
<dbReference type="Gene3D" id="3.90.770.10">
    <property type="entry name" value="3-hydroxy-3-methylglutaryl-coenzyme A Reductase, Chain A, domain 2"/>
    <property type="match status" value="1"/>
</dbReference>
<dbReference type="CDD" id="cd00643">
    <property type="entry name" value="HMG-CoA_reductase_classI"/>
    <property type="match status" value="1"/>
</dbReference>
<evidence type="ECO:0000256" key="10">
    <source>
        <dbReference type="SAM" id="MobiDB-lite"/>
    </source>
</evidence>
<dbReference type="PANTHER" id="PTHR10572">
    <property type="entry name" value="3-HYDROXY-3-METHYLGLUTARYL-COENZYME A REDUCTASE"/>
    <property type="match status" value="1"/>
</dbReference>
<dbReference type="InterPro" id="IPR023282">
    <property type="entry name" value="HMG_CoA_Rdtase_N"/>
</dbReference>
<keyword evidence="6 9" id="KW-1133">Transmembrane helix</keyword>
<dbReference type="PROSITE" id="PS50156">
    <property type="entry name" value="SSD"/>
    <property type="match status" value="1"/>
</dbReference>
<dbReference type="InterPro" id="IPR004554">
    <property type="entry name" value="HMG_CoA_Rdtase_eu_arc"/>
</dbReference>
<proteinExistence type="inferred from homology"/>
<dbReference type="InterPro" id="IPR000731">
    <property type="entry name" value="SSD"/>
</dbReference>
<dbReference type="SUPFAM" id="SSF82866">
    <property type="entry name" value="Multidrug efflux transporter AcrB transmembrane domain"/>
    <property type="match status" value="1"/>
</dbReference>
<comment type="subcellular location">
    <subcellularLocation>
        <location evidence="1 9">Endoplasmic reticulum membrane</location>
        <topology evidence="1 9">Multi-pass membrane protein</topology>
    </subcellularLocation>
</comment>
<keyword evidence="8 9" id="KW-0472">Membrane</keyword>
<dbReference type="GO" id="GO:0004420">
    <property type="term" value="F:hydroxymethylglutaryl-CoA reductase (NADPH) activity"/>
    <property type="evidence" value="ECO:0007669"/>
    <property type="project" value="UniProtKB-EC"/>
</dbReference>
<feature type="transmembrane region" description="Helical" evidence="9">
    <location>
        <begin position="340"/>
        <end position="364"/>
    </location>
</feature>
<feature type="transmembrane region" description="Helical" evidence="9">
    <location>
        <begin position="500"/>
        <end position="524"/>
    </location>
</feature>
<dbReference type="SUPFAM" id="SSF55035">
    <property type="entry name" value="NAD-binding domain of HMG-CoA reductase"/>
    <property type="match status" value="1"/>
</dbReference>
<dbReference type="EC" id="1.1.1.34" evidence="9"/>
<feature type="domain" description="SSD" evidence="11">
    <location>
        <begin position="311"/>
        <end position="522"/>
    </location>
</feature>
<keyword evidence="13" id="KW-1185">Reference proteome</keyword>
<dbReference type="InterPro" id="IPR009023">
    <property type="entry name" value="HMG_CoA_Rdtase_NAD(P)-bd_sf"/>
</dbReference>